<dbReference type="Proteomes" id="UP000827872">
    <property type="component" value="Linkage Group LG03"/>
</dbReference>
<protein>
    <submittedName>
        <fullName evidence="1">Uncharacterized protein</fullName>
    </submittedName>
</protein>
<keyword evidence="2" id="KW-1185">Reference proteome</keyword>
<reference evidence="1" key="1">
    <citation type="submission" date="2021-08" db="EMBL/GenBank/DDBJ databases">
        <title>The first chromosome-level gecko genome reveals the dynamic sex chromosomes of Neotropical dwarf geckos (Sphaerodactylidae: Sphaerodactylus).</title>
        <authorList>
            <person name="Pinto B.J."/>
            <person name="Keating S.E."/>
            <person name="Gamble T."/>
        </authorList>
    </citation>
    <scope>NUCLEOTIDE SEQUENCE</scope>
    <source>
        <strain evidence="1">TG3544</strain>
    </source>
</reference>
<gene>
    <name evidence="1" type="ORF">K3G42_007291</name>
</gene>
<accession>A0ACB8EGC8</accession>
<evidence type="ECO:0000313" key="2">
    <source>
        <dbReference type="Proteomes" id="UP000827872"/>
    </source>
</evidence>
<name>A0ACB8EGC8_9SAUR</name>
<comment type="caution">
    <text evidence="1">The sequence shown here is derived from an EMBL/GenBank/DDBJ whole genome shotgun (WGS) entry which is preliminary data.</text>
</comment>
<sequence>MDATPFFANLKKEASCPVCLGYFQDPVSTPCGHNFCRACIAQCWEEVEGDASYSCPECGENNPLRNSSDNQHLARIAETVQCWHREAAGVQDREEQRLCEKHQELLRIFCKDDKIQICLLCEISREHRHHTVIPVEEAAQDYKYQFQMELKTLRQRRDKLQTLKIDEERRSRQFLERLGNEGKRVVSEFKLLHQFLGDQEQLLLAKMEQLENELIKEKKAITFKLSEEISNLSDLISEIEEKCSHPANEFLQDLTNILNRCEHQKIQQPMEHHLDLEKRLNAFSEESMNLEEIRKKFKDALPSELKSPSLLKHALGTPKGRRRLFDLPFAEVAKRTGRRVNVTLDPDTANPFLILSADQKSVRLGDIWQDVSDSPERFDTYPCVLGCEGFISGRHYWEVEVGSGRYWAVGFAKESVRRKGEIIPSPEEQIWALQQYGDYFEALTYPVTTLSLNSWPRRIQVFLDYEEDQVAFFDADTAALIYVFSSATFGQERFLPWLWVWPGTELRLYQ</sequence>
<evidence type="ECO:0000313" key="1">
    <source>
        <dbReference type="EMBL" id="KAH7991560.1"/>
    </source>
</evidence>
<dbReference type="EMBL" id="CM037616">
    <property type="protein sequence ID" value="KAH7991560.1"/>
    <property type="molecule type" value="Genomic_DNA"/>
</dbReference>
<proteinExistence type="predicted"/>
<organism evidence="1 2">
    <name type="scientific">Sphaerodactylus townsendi</name>
    <dbReference type="NCBI Taxonomy" id="933632"/>
    <lineage>
        <taxon>Eukaryota</taxon>
        <taxon>Metazoa</taxon>
        <taxon>Chordata</taxon>
        <taxon>Craniata</taxon>
        <taxon>Vertebrata</taxon>
        <taxon>Euteleostomi</taxon>
        <taxon>Lepidosauria</taxon>
        <taxon>Squamata</taxon>
        <taxon>Bifurcata</taxon>
        <taxon>Gekkota</taxon>
        <taxon>Sphaerodactylidae</taxon>
        <taxon>Sphaerodactylus</taxon>
    </lineage>
</organism>